<evidence type="ECO:0000313" key="2">
    <source>
        <dbReference type="Proteomes" id="UP001372526"/>
    </source>
</evidence>
<accession>A0ABU8FCD5</accession>
<gene>
    <name evidence="1" type="ORF">WAZ07_03215</name>
</gene>
<evidence type="ECO:0000313" key="1">
    <source>
        <dbReference type="EMBL" id="MEI4800348.1"/>
    </source>
</evidence>
<name>A0ABU8FCD5_9BACI</name>
<dbReference type="RefSeq" id="WP_336471280.1">
    <property type="nucleotide sequence ID" value="NZ_JBAWSX010000001.1"/>
</dbReference>
<organism evidence="1 2">
    <name type="scientific">Bacillus bruguierae</name>
    <dbReference type="NCBI Taxonomy" id="3127667"/>
    <lineage>
        <taxon>Bacteria</taxon>
        <taxon>Bacillati</taxon>
        <taxon>Bacillota</taxon>
        <taxon>Bacilli</taxon>
        <taxon>Bacillales</taxon>
        <taxon>Bacillaceae</taxon>
        <taxon>Bacillus</taxon>
    </lineage>
</organism>
<proteinExistence type="predicted"/>
<keyword evidence="2" id="KW-1185">Reference proteome</keyword>
<dbReference type="EMBL" id="JBAWSX010000001">
    <property type="protein sequence ID" value="MEI4800348.1"/>
    <property type="molecule type" value="Genomic_DNA"/>
</dbReference>
<dbReference type="Proteomes" id="UP001372526">
    <property type="component" value="Unassembled WGS sequence"/>
</dbReference>
<comment type="caution">
    <text evidence="1">The sequence shown here is derived from an EMBL/GenBank/DDBJ whole genome shotgun (WGS) entry which is preliminary data.</text>
</comment>
<protein>
    <submittedName>
        <fullName evidence="1">Uncharacterized protein</fullName>
    </submittedName>
</protein>
<sequence length="51" mass="6024">MQVTEAGNQQKSNPAALSKYKARYEIGKYVYPKDEVTKLEETTRYDIYQYL</sequence>
<reference evidence="1 2" key="1">
    <citation type="submission" date="2024-01" db="EMBL/GenBank/DDBJ databases">
        <title>Seven novel Bacillus-like species.</title>
        <authorList>
            <person name="Liu G."/>
        </authorList>
    </citation>
    <scope>NUCLEOTIDE SEQUENCE [LARGE SCALE GENOMIC DNA]</scope>
    <source>
        <strain evidence="1 2">FJAT-51639</strain>
    </source>
</reference>